<feature type="domain" description="ABC3 transporter permease C-terminal" evidence="7">
    <location>
        <begin position="682"/>
        <end position="794"/>
    </location>
</feature>
<feature type="transmembrane region" description="Helical" evidence="6">
    <location>
        <begin position="764"/>
        <end position="787"/>
    </location>
</feature>
<evidence type="ECO:0000256" key="4">
    <source>
        <dbReference type="ARBA" id="ARBA00022989"/>
    </source>
</evidence>
<evidence type="ECO:0000256" key="3">
    <source>
        <dbReference type="ARBA" id="ARBA00022692"/>
    </source>
</evidence>
<feature type="domain" description="MacB-like periplasmic core" evidence="8">
    <location>
        <begin position="20"/>
        <end position="254"/>
    </location>
</feature>
<feature type="transmembrane region" description="Helical" evidence="6">
    <location>
        <begin position="21"/>
        <end position="45"/>
    </location>
</feature>
<feature type="transmembrane region" description="Helical" evidence="6">
    <location>
        <begin position="440"/>
        <end position="459"/>
    </location>
</feature>
<dbReference type="InterPro" id="IPR025857">
    <property type="entry name" value="MacB_PCD"/>
</dbReference>
<accession>A0A2P8FNX6</accession>
<keyword evidence="4 6" id="KW-1133">Transmembrane helix</keyword>
<gene>
    <name evidence="9" type="ORF">CLV42_118148</name>
</gene>
<dbReference type="RefSeq" id="WP_106605531.1">
    <property type="nucleotide sequence ID" value="NZ_PYGK01000018.1"/>
</dbReference>
<evidence type="ECO:0000256" key="5">
    <source>
        <dbReference type="ARBA" id="ARBA00023136"/>
    </source>
</evidence>
<evidence type="ECO:0000256" key="6">
    <source>
        <dbReference type="SAM" id="Phobius"/>
    </source>
</evidence>
<feature type="transmembrane region" description="Helical" evidence="6">
    <location>
        <begin position="349"/>
        <end position="373"/>
    </location>
</feature>
<dbReference type="InterPro" id="IPR003838">
    <property type="entry name" value="ABC3_permease_C"/>
</dbReference>
<protein>
    <submittedName>
        <fullName evidence="9">Putative ABC transport system permease protein</fullName>
    </submittedName>
</protein>
<dbReference type="GO" id="GO:0022857">
    <property type="term" value="F:transmembrane transporter activity"/>
    <property type="evidence" value="ECO:0007669"/>
    <property type="project" value="TreeGrafter"/>
</dbReference>
<feature type="transmembrane region" description="Helical" evidence="6">
    <location>
        <begin position="291"/>
        <end position="314"/>
    </location>
</feature>
<dbReference type="AlphaFoldDB" id="A0A2P8FNX6"/>
<dbReference type="GO" id="GO:0005886">
    <property type="term" value="C:plasma membrane"/>
    <property type="evidence" value="ECO:0007669"/>
    <property type="project" value="UniProtKB-SubCell"/>
</dbReference>
<comment type="caution">
    <text evidence="9">The sequence shown here is derived from an EMBL/GenBank/DDBJ whole genome shotgun (WGS) entry which is preliminary data.</text>
</comment>
<feature type="domain" description="ABC3 transporter permease C-terminal" evidence="7">
    <location>
        <begin position="297"/>
        <end position="414"/>
    </location>
</feature>
<keyword evidence="10" id="KW-1185">Reference proteome</keyword>
<feature type="transmembrane region" description="Helical" evidence="6">
    <location>
        <begin position="678"/>
        <end position="703"/>
    </location>
</feature>
<reference evidence="9 10" key="1">
    <citation type="submission" date="2018-03" db="EMBL/GenBank/DDBJ databases">
        <title>Genomic Encyclopedia of Archaeal and Bacterial Type Strains, Phase II (KMG-II): from individual species to whole genera.</title>
        <authorList>
            <person name="Goeker M."/>
        </authorList>
    </citation>
    <scope>NUCLEOTIDE SEQUENCE [LARGE SCALE GENOMIC DNA]</scope>
    <source>
        <strain evidence="9 10">DSM 18107</strain>
    </source>
</reference>
<evidence type="ECO:0000259" key="7">
    <source>
        <dbReference type="Pfam" id="PF02687"/>
    </source>
</evidence>
<comment type="subcellular location">
    <subcellularLocation>
        <location evidence="1">Cell membrane</location>
        <topology evidence="1">Multi-pass membrane protein</topology>
    </subcellularLocation>
</comment>
<proteinExistence type="predicted"/>
<keyword evidence="3 6" id="KW-0812">Transmembrane</keyword>
<dbReference type="Pfam" id="PF12704">
    <property type="entry name" value="MacB_PCD"/>
    <property type="match status" value="1"/>
</dbReference>
<evidence type="ECO:0000256" key="1">
    <source>
        <dbReference type="ARBA" id="ARBA00004651"/>
    </source>
</evidence>
<dbReference type="EMBL" id="PYGK01000018">
    <property type="protein sequence ID" value="PSL23431.1"/>
    <property type="molecule type" value="Genomic_DNA"/>
</dbReference>
<keyword evidence="2" id="KW-1003">Cell membrane</keyword>
<evidence type="ECO:0000256" key="2">
    <source>
        <dbReference type="ARBA" id="ARBA00022475"/>
    </source>
</evidence>
<keyword evidence="5 6" id="KW-0472">Membrane</keyword>
<organism evidence="9 10">
    <name type="scientific">Chitinophaga ginsengisoli</name>
    <dbReference type="NCBI Taxonomy" id="363837"/>
    <lineage>
        <taxon>Bacteria</taxon>
        <taxon>Pseudomonadati</taxon>
        <taxon>Bacteroidota</taxon>
        <taxon>Chitinophagia</taxon>
        <taxon>Chitinophagales</taxon>
        <taxon>Chitinophagaceae</taxon>
        <taxon>Chitinophaga</taxon>
    </lineage>
</organism>
<dbReference type="PROSITE" id="PS51257">
    <property type="entry name" value="PROKAR_LIPOPROTEIN"/>
    <property type="match status" value="1"/>
</dbReference>
<dbReference type="PANTHER" id="PTHR30572">
    <property type="entry name" value="MEMBRANE COMPONENT OF TRANSPORTER-RELATED"/>
    <property type="match status" value="1"/>
</dbReference>
<evidence type="ECO:0000259" key="8">
    <source>
        <dbReference type="Pfam" id="PF12704"/>
    </source>
</evidence>
<dbReference type="InterPro" id="IPR050250">
    <property type="entry name" value="Macrolide_Exporter_MacB"/>
</dbReference>
<dbReference type="OrthoDB" id="1451596at2"/>
<dbReference type="Pfam" id="PF02687">
    <property type="entry name" value="FtsX"/>
    <property type="match status" value="2"/>
</dbReference>
<dbReference type="PANTHER" id="PTHR30572:SF18">
    <property type="entry name" value="ABC-TYPE MACROLIDE FAMILY EXPORT SYSTEM PERMEASE COMPONENT 2"/>
    <property type="match status" value="1"/>
</dbReference>
<name>A0A2P8FNX6_9BACT</name>
<evidence type="ECO:0000313" key="9">
    <source>
        <dbReference type="EMBL" id="PSL23431.1"/>
    </source>
</evidence>
<feature type="transmembrane region" description="Helical" evidence="6">
    <location>
        <begin position="733"/>
        <end position="752"/>
    </location>
</feature>
<sequence>MFSNYCRIAWRNLRRHSFYTILNVFGLSLGIACCLILFQFITYHLDFDTHHQKRDYLYRVVSDLHLDDGSIQYEKGAPLALAAAIHAEIPQVKNQAFLFCNYRDQSLTVTVPGQGGAHQLFTEHGNIAFADRHWFELFDYEWKTGDPGILEEPNTAVLTSKQAQKYFGHADPIGKTIRLDNKVDVKIAGVLKDYPASTDTKVDIFVSRATMKVFYAEMYPGIETEWGWINSSNSLYLLLPGHVSMAAVNRAITAVKQQHMGEMAKYYDFHLQPLKEMHFDARYGGTVSRSLLMTLGIVGLVILIIACVNFINLATAQNAVRAKEISTRKVLGSSVMGIFWQFMTETAFITLSATLLAILWVVLVLPLLNPWLGTGLAFHPLRDKLLATALLLLIILITLIAGMYPALMLSRFKPVALLKNTTGGAKHPWLRKGLIVFQNLVAQSLIICTLIIALQLNFLKNTDIGFVKDGVVMIPIPKQGKKDIGYLKSRLLQIPGVKDASFCFRPPASATFKAGSVKFDNREWENYTALSTLGDAHYLNTFGLHLLAGRNLVESDSVREFLVSEDMVRKLGFPDPAQVIGHHMVAGALNDHPGTIVGVVKDFHLHSLHSSIGPVVMATLSREYAYVGVKIGGAGAMKSIGQIKQLWESVYPDNIFEYHFLDDQIAEFYKKEDLLNKLITSAAVLAIVISCVGLLGLISLLTVQRTKEIGIRKVIGASVMNIILLFSNDFLKLIGLALVLATAIAWVTMNNWLQAFAYRISIPWWIFLLAGVGNVVLALATIAYHALKVAMMNPVKSLRAE</sequence>
<evidence type="ECO:0000313" key="10">
    <source>
        <dbReference type="Proteomes" id="UP000240978"/>
    </source>
</evidence>
<feature type="transmembrane region" description="Helical" evidence="6">
    <location>
        <begin position="385"/>
        <end position="407"/>
    </location>
</feature>
<dbReference type="Proteomes" id="UP000240978">
    <property type="component" value="Unassembled WGS sequence"/>
</dbReference>